<evidence type="ECO:0000256" key="4">
    <source>
        <dbReference type="ARBA" id="ARBA00022840"/>
    </source>
</evidence>
<dbReference type="PANTHER" id="PTHR45821">
    <property type="entry name" value="SNF2 DOMAIN-CONTAINING PROTEIN CLASSY 2-RELATED"/>
    <property type="match status" value="1"/>
</dbReference>
<evidence type="ECO:0000313" key="6">
    <source>
        <dbReference type="EMBL" id="KAK2654722.1"/>
    </source>
</evidence>
<evidence type="ECO:0000256" key="2">
    <source>
        <dbReference type="ARBA" id="ARBA00022741"/>
    </source>
</evidence>
<protein>
    <submittedName>
        <fullName evidence="6">Uncharacterized protein</fullName>
    </submittedName>
</protein>
<keyword evidence="4" id="KW-0067">ATP-binding</keyword>
<dbReference type="SUPFAM" id="SSF52540">
    <property type="entry name" value="P-loop containing nucleoside triphosphate hydrolases"/>
    <property type="match status" value="1"/>
</dbReference>
<dbReference type="EMBL" id="JANJYI010000004">
    <property type="protein sequence ID" value="KAK2654722.1"/>
    <property type="molecule type" value="Genomic_DNA"/>
</dbReference>
<dbReference type="PANTHER" id="PTHR45821:SF1">
    <property type="entry name" value="ATP-DEPENDENT HELICASE FAMILY PROTEIN-RELATED"/>
    <property type="match status" value="1"/>
</dbReference>
<organism evidence="6 7">
    <name type="scientific">Dipteronia dyeriana</name>
    <dbReference type="NCBI Taxonomy" id="168575"/>
    <lineage>
        <taxon>Eukaryota</taxon>
        <taxon>Viridiplantae</taxon>
        <taxon>Streptophyta</taxon>
        <taxon>Embryophyta</taxon>
        <taxon>Tracheophyta</taxon>
        <taxon>Spermatophyta</taxon>
        <taxon>Magnoliopsida</taxon>
        <taxon>eudicotyledons</taxon>
        <taxon>Gunneridae</taxon>
        <taxon>Pentapetalae</taxon>
        <taxon>rosids</taxon>
        <taxon>malvids</taxon>
        <taxon>Sapindales</taxon>
        <taxon>Sapindaceae</taxon>
        <taxon>Hippocastanoideae</taxon>
        <taxon>Acereae</taxon>
        <taxon>Dipteronia</taxon>
    </lineage>
</organism>
<keyword evidence="3" id="KW-0347">Helicase</keyword>
<comment type="caution">
    <text evidence="6">The sequence shown here is derived from an EMBL/GenBank/DDBJ whole genome shotgun (WGS) entry which is preliminary data.</text>
</comment>
<dbReference type="AlphaFoldDB" id="A0AAD9X8J2"/>
<evidence type="ECO:0000256" key="5">
    <source>
        <dbReference type="ARBA" id="ARBA00023242"/>
    </source>
</evidence>
<reference evidence="6" key="1">
    <citation type="journal article" date="2023" name="Plant J.">
        <title>Genome sequences and population genomics provide insights into the demographic history, inbreeding, and mutation load of two 'living fossil' tree species of Dipteronia.</title>
        <authorList>
            <person name="Feng Y."/>
            <person name="Comes H.P."/>
            <person name="Chen J."/>
            <person name="Zhu S."/>
            <person name="Lu R."/>
            <person name="Zhang X."/>
            <person name="Li P."/>
            <person name="Qiu J."/>
            <person name="Olsen K.M."/>
            <person name="Qiu Y."/>
        </authorList>
    </citation>
    <scope>NUCLEOTIDE SEQUENCE</scope>
    <source>
        <strain evidence="6">KIB01</strain>
    </source>
</reference>
<dbReference type="InterPro" id="IPR027417">
    <property type="entry name" value="P-loop_NTPase"/>
</dbReference>
<comment type="subcellular location">
    <subcellularLocation>
        <location evidence="1">Nucleus</location>
    </subcellularLocation>
</comment>
<evidence type="ECO:0000256" key="3">
    <source>
        <dbReference type="ARBA" id="ARBA00022806"/>
    </source>
</evidence>
<sequence>MTENHCRKNLFSDFLSVKEKHVWEVREKVMHGAYVRGTLHFDICSVYCGFSHSLKTCCEDDEDCEHSFLLKDDLGYVCRICGVIERRIETIIDVQFNKAKKSTRTYASDYRSGKDRDSSDMVGVKLSEDDLVVTDIAAHPRHKKQMKPHQVEGFNFLRRDFLDELPGLVDFTVLLNPTPKQKIEGQKLKKFSRKFKICAAESAVFLHPMLSSLFENSVPTDDKMDELLEKLDVRDGVKAKFFLNMLNLCESSGERLLVFSQYLLPLKFLERLSVKVKNWSPGREIFVISGESSAEHLTRQAIGRAFQPGQKKKVYAYRLVTAGFHEGEDHTTCFKKELILRMWLEWNEYCGYQNFQVETMDANTVVTSSWKVRS</sequence>
<dbReference type="GO" id="GO:0005634">
    <property type="term" value="C:nucleus"/>
    <property type="evidence" value="ECO:0007669"/>
    <property type="project" value="UniProtKB-SubCell"/>
</dbReference>
<keyword evidence="7" id="KW-1185">Reference proteome</keyword>
<keyword evidence="5" id="KW-0539">Nucleus</keyword>
<dbReference type="GO" id="GO:0004386">
    <property type="term" value="F:helicase activity"/>
    <property type="evidence" value="ECO:0007669"/>
    <property type="project" value="UniProtKB-KW"/>
</dbReference>
<accession>A0AAD9X8J2</accession>
<gene>
    <name evidence="6" type="ORF">Ddye_014578</name>
</gene>
<dbReference type="Proteomes" id="UP001280121">
    <property type="component" value="Unassembled WGS sequence"/>
</dbReference>
<name>A0AAD9X8J2_9ROSI</name>
<proteinExistence type="predicted"/>
<keyword evidence="3" id="KW-0378">Hydrolase</keyword>
<dbReference type="GO" id="GO:0080188">
    <property type="term" value="P:gene silencing by siRNA-directed DNA methylation"/>
    <property type="evidence" value="ECO:0007669"/>
    <property type="project" value="InterPro"/>
</dbReference>
<evidence type="ECO:0000256" key="1">
    <source>
        <dbReference type="ARBA" id="ARBA00004123"/>
    </source>
</evidence>
<dbReference type="InterPro" id="IPR044567">
    <property type="entry name" value="CLSY/DRD1"/>
</dbReference>
<dbReference type="GO" id="GO:0005524">
    <property type="term" value="F:ATP binding"/>
    <property type="evidence" value="ECO:0007669"/>
    <property type="project" value="UniProtKB-KW"/>
</dbReference>
<keyword evidence="2" id="KW-0547">Nucleotide-binding</keyword>
<evidence type="ECO:0000313" key="7">
    <source>
        <dbReference type="Proteomes" id="UP001280121"/>
    </source>
</evidence>